<gene>
    <name evidence="1" type="ORF">WN59_04985</name>
</gene>
<sequence>MGFYTEYKNEITTLQLISQILGKIKLEYAPQEPQWAHVILDITPRGFSTGLLRRGDAHFEIEADLSRGIIVIKTGTHDTHIEMASGKPISEYYQEIINTAAAEGLKLYINTKPQEMDFKTPFEDDIGHHHYNDHVANIVLEWFQFARDAEMKFLAPLRHRKVYPGLFWGTFDVSCILIHNEFEPFPDDSKVIERAAFDEHMIEFGFWLGDDTFEYPTFFTLPYPFVDDEAPATDDTFPKGSYFSADMAEYLYEMKNGMDGGEAENVQQFLESSFRGAFDHLKWQGFNHCKEPLKMEDNQHGDVQD</sequence>
<dbReference type="EMBL" id="LAYZ01000002">
    <property type="protein sequence ID" value="KKK34998.1"/>
    <property type="molecule type" value="Genomic_DNA"/>
</dbReference>
<keyword evidence="2" id="KW-1185">Reference proteome</keyword>
<protein>
    <submittedName>
        <fullName evidence="1">Uncharacterized protein</fullName>
    </submittedName>
</protein>
<dbReference type="InterPro" id="IPR046038">
    <property type="entry name" value="DUF5996"/>
</dbReference>
<dbReference type="AlphaFoldDB" id="A0A0M2SL85"/>
<comment type="caution">
    <text evidence="1">The sequence shown here is derived from an EMBL/GenBank/DDBJ whole genome shotgun (WGS) entry which is preliminary data.</text>
</comment>
<dbReference type="RefSeq" id="WP_046513574.1">
    <property type="nucleotide sequence ID" value="NZ_LAYZ01000002.1"/>
</dbReference>
<organism evidence="1 2">
    <name type="scientific">Salinicoccus sediminis</name>
    <dbReference type="NCBI Taxonomy" id="1432562"/>
    <lineage>
        <taxon>Bacteria</taxon>
        <taxon>Bacillati</taxon>
        <taxon>Bacillota</taxon>
        <taxon>Bacilli</taxon>
        <taxon>Bacillales</taxon>
        <taxon>Staphylococcaceae</taxon>
        <taxon>Salinicoccus</taxon>
    </lineage>
</organism>
<evidence type="ECO:0000313" key="1">
    <source>
        <dbReference type="EMBL" id="KKK34998.1"/>
    </source>
</evidence>
<reference evidence="1 2" key="1">
    <citation type="submission" date="2015-04" db="EMBL/GenBank/DDBJ databases">
        <title>Taxonomic description and genome sequence of Salinicoccus sediminis sp. nov., a novel hyper halotolerant bacterium isolated from marine sediment.</title>
        <authorList>
            <person name="Mathan Kumar R."/>
            <person name="Kaur G."/>
            <person name="Kumar N."/>
            <person name="Kumar A."/>
            <person name="Singh N.K."/>
            <person name="Kaur N."/>
            <person name="Mayilraj S."/>
        </authorList>
    </citation>
    <scope>NUCLEOTIDE SEQUENCE [LARGE SCALE GENOMIC DNA]</scope>
    <source>
        <strain evidence="1 2">SV-16</strain>
    </source>
</reference>
<evidence type="ECO:0000313" key="2">
    <source>
        <dbReference type="Proteomes" id="UP000034287"/>
    </source>
</evidence>
<accession>A0A0M2SL85</accession>
<dbReference type="PATRIC" id="fig|1432562.3.peg.985"/>
<dbReference type="STRING" id="1432562.WN59_04985"/>
<dbReference type="Pfam" id="PF19459">
    <property type="entry name" value="DUF5996"/>
    <property type="match status" value="1"/>
</dbReference>
<proteinExistence type="predicted"/>
<name>A0A0M2SL85_9STAP</name>
<dbReference type="Proteomes" id="UP000034287">
    <property type="component" value="Unassembled WGS sequence"/>
</dbReference>
<dbReference type="OrthoDB" id="9800945at2"/>